<name>A0A1A9VLT8_GLOAU</name>
<keyword evidence="2" id="KW-1185">Reference proteome</keyword>
<organism evidence="1 2">
    <name type="scientific">Glossina austeni</name>
    <name type="common">Savannah tsetse fly</name>
    <dbReference type="NCBI Taxonomy" id="7395"/>
    <lineage>
        <taxon>Eukaryota</taxon>
        <taxon>Metazoa</taxon>
        <taxon>Ecdysozoa</taxon>
        <taxon>Arthropoda</taxon>
        <taxon>Hexapoda</taxon>
        <taxon>Insecta</taxon>
        <taxon>Pterygota</taxon>
        <taxon>Neoptera</taxon>
        <taxon>Endopterygota</taxon>
        <taxon>Diptera</taxon>
        <taxon>Brachycera</taxon>
        <taxon>Muscomorpha</taxon>
        <taxon>Hippoboscoidea</taxon>
        <taxon>Glossinidae</taxon>
        <taxon>Glossina</taxon>
    </lineage>
</organism>
<evidence type="ECO:0000313" key="2">
    <source>
        <dbReference type="Proteomes" id="UP000078200"/>
    </source>
</evidence>
<protein>
    <submittedName>
        <fullName evidence="1">Uncharacterized protein</fullName>
    </submittedName>
</protein>
<dbReference type="EnsemblMetazoa" id="GAUT041124-RA">
    <property type="protein sequence ID" value="GAUT041124-PA"/>
    <property type="gene ID" value="GAUT041124"/>
</dbReference>
<dbReference type="Proteomes" id="UP000078200">
    <property type="component" value="Unassembled WGS sequence"/>
</dbReference>
<dbReference type="AlphaFoldDB" id="A0A1A9VLT8"/>
<reference evidence="1" key="1">
    <citation type="submission" date="2020-05" db="UniProtKB">
        <authorList>
            <consortium name="EnsemblMetazoa"/>
        </authorList>
    </citation>
    <scope>IDENTIFICATION</scope>
    <source>
        <strain evidence="1">TTRI</strain>
    </source>
</reference>
<dbReference type="VEuPathDB" id="VectorBase:GAUT041124"/>
<evidence type="ECO:0000313" key="1">
    <source>
        <dbReference type="EnsemblMetazoa" id="GAUT041124-PA"/>
    </source>
</evidence>
<sequence>MTIMICVQHQNCETRSFWKMKLGYLFFNFNCKNPDLSPLLLVALLVGFSADNKFAVLLRFVIISNSSKSGDGFCNGSIIILKSSNWFSFNCTLIGALSLCPQESARARELANVGLGVQGSSKAKLFIVAAGPAVDFVVPDVNQGSVKTLWFTVTAIGDRVVHFANH</sequence>
<proteinExistence type="predicted"/>
<accession>A0A1A9VLT8</accession>